<feature type="region of interest" description="Disordered" evidence="1">
    <location>
        <begin position="1"/>
        <end position="24"/>
    </location>
</feature>
<feature type="region of interest" description="Disordered" evidence="1">
    <location>
        <begin position="43"/>
        <end position="64"/>
    </location>
</feature>
<evidence type="ECO:0000313" key="2">
    <source>
        <dbReference type="EMBL" id="KAF6469083.1"/>
    </source>
</evidence>
<comment type="caution">
    <text evidence="2">The sequence shown here is derived from an EMBL/GenBank/DDBJ whole genome shotgun (WGS) entry which is preliminary data.</text>
</comment>
<evidence type="ECO:0000256" key="1">
    <source>
        <dbReference type="SAM" id="MobiDB-lite"/>
    </source>
</evidence>
<reference evidence="2 3" key="1">
    <citation type="journal article" date="2020" name="Nature">
        <title>Six reference-quality genomes reveal evolution of bat adaptations.</title>
        <authorList>
            <person name="Jebb D."/>
            <person name="Huang Z."/>
            <person name="Pippel M."/>
            <person name="Hughes G.M."/>
            <person name="Lavrichenko K."/>
            <person name="Devanna P."/>
            <person name="Winkler S."/>
            <person name="Jermiin L.S."/>
            <person name="Skirmuntt E.C."/>
            <person name="Katzourakis A."/>
            <person name="Burkitt-Gray L."/>
            <person name="Ray D.A."/>
            <person name="Sullivan K.A.M."/>
            <person name="Roscito J.G."/>
            <person name="Kirilenko B.M."/>
            <person name="Davalos L.M."/>
            <person name="Corthals A.P."/>
            <person name="Power M.L."/>
            <person name="Jones G."/>
            <person name="Ransome R.D."/>
            <person name="Dechmann D.K.N."/>
            <person name="Locatelli A.G."/>
            <person name="Puechmaille S.J."/>
            <person name="Fedrigo O."/>
            <person name="Jarvis E.D."/>
            <person name="Hiller M."/>
            <person name="Vernes S.C."/>
            <person name="Myers E.W."/>
            <person name="Teeling E.C."/>
        </authorList>
    </citation>
    <scope>NUCLEOTIDE SEQUENCE [LARGE SCALE GENOMIC DNA]</scope>
    <source>
        <strain evidence="2">MMolMol1</strain>
        <tissue evidence="2">Muscle</tissue>
    </source>
</reference>
<dbReference type="Proteomes" id="UP000550707">
    <property type="component" value="Unassembled WGS sequence"/>
</dbReference>
<protein>
    <submittedName>
        <fullName evidence="2">Coiled-coil domain containing 136</fullName>
    </submittedName>
</protein>
<feature type="compositionally biased region" description="Low complexity" evidence="1">
    <location>
        <begin position="1"/>
        <end position="16"/>
    </location>
</feature>
<dbReference type="EMBL" id="JACASF010000007">
    <property type="protein sequence ID" value="KAF6469083.1"/>
    <property type="molecule type" value="Genomic_DNA"/>
</dbReference>
<keyword evidence="3" id="KW-1185">Reference proteome</keyword>
<name>A0A7J8H9Y7_MOLMO</name>
<organism evidence="2 3">
    <name type="scientific">Molossus molossus</name>
    <name type="common">Pallas' mastiff bat</name>
    <name type="synonym">Vespertilio molossus</name>
    <dbReference type="NCBI Taxonomy" id="27622"/>
    <lineage>
        <taxon>Eukaryota</taxon>
        <taxon>Metazoa</taxon>
        <taxon>Chordata</taxon>
        <taxon>Craniata</taxon>
        <taxon>Vertebrata</taxon>
        <taxon>Euteleostomi</taxon>
        <taxon>Mammalia</taxon>
        <taxon>Eutheria</taxon>
        <taxon>Laurasiatheria</taxon>
        <taxon>Chiroptera</taxon>
        <taxon>Yangochiroptera</taxon>
        <taxon>Molossidae</taxon>
        <taxon>Molossus</taxon>
    </lineage>
</organism>
<proteinExistence type="predicted"/>
<accession>A0A7J8H9Y7</accession>
<sequence>MRSKSCRSSCGSCSCSTRPAWTSRAGSWRCRSSWRGSCSAARKSFASSKSRGPLLPRARMPVRT</sequence>
<evidence type="ECO:0000313" key="3">
    <source>
        <dbReference type="Proteomes" id="UP000550707"/>
    </source>
</evidence>
<gene>
    <name evidence="2" type="ORF">HJG59_002213</name>
</gene>
<dbReference type="AlphaFoldDB" id="A0A7J8H9Y7"/>